<organism>
    <name type="scientific">Pediculus humanus subsp. corporis</name>
    <name type="common">Body louse</name>
    <dbReference type="NCBI Taxonomy" id="121224"/>
    <lineage>
        <taxon>Eukaryota</taxon>
        <taxon>Metazoa</taxon>
        <taxon>Ecdysozoa</taxon>
        <taxon>Arthropoda</taxon>
        <taxon>Hexapoda</taxon>
        <taxon>Insecta</taxon>
        <taxon>Pterygota</taxon>
        <taxon>Neoptera</taxon>
        <taxon>Paraneoptera</taxon>
        <taxon>Psocodea</taxon>
        <taxon>Troctomorpha</taxon>
        <taxon>Phthiraptera</taxon>
        <taxon>Anoplura</taxon>
        <taxon>Pediculidae</taxon>
        <taxon>Pediculus</taxon>
    </lineage>
</organism>
<evidence type="ECO:0000256" key="1">
    <source>
        <dbReference type="SAM" id="Phobius"/>
    </source>
</evidence>
<reference evidence="3" key="3">
    <citation type="submission" date="2020-05" db="UniProtKB">
        <authorList>
            <consortium name="EnsemblMetazoa"/>
        </authorList>
    </citation>
    <scope>IDENTIFICATION</scope>
    <source>
        <strain evidence="3">USDA</strain>
    </source>
</reference>
<dbReference type="KEGG" id="phu:Phum_PHUM106030"/>
<accession>E0VD70</accession>
<dbReference type="InParanoid" id="E0VD70"/>
<reference evidence="2" key="1">
    <citation type="submission" date="2007-04" db="EMBL/GenBank/DDBJ databases">
        <title>Annotation of Pediculus humanus corporis strain USDA.</title>
        <authorList>
            <person name="Kirkness E."/>
            <person name="Hannick L."/>
            <person name="Hass B."/>
            <person name="Bruggner R."/>
            <person name="Lawson D."/>
            <person name="Bidwell S."/>
            <person name="Joardar V."/>
            <person name="Caler E."/>
            <person name="Walenz B."/>
            <person name="Inman J."/>
            <person name="Schobel S."/>
            <person name="Galinsky K."/>
            <person name="Amedeo P."/>
            <person name="Strausberg R."/>
        </authorList>
    </citation>
    <scope>NUCLEOTIDE SEQUENCE</scope>
    <source>
        <strain evidence="2">USDA</strain>
    </source>
</reference>
<dbReference type="VEuPathDB" id="VectorBase:PHUM106030"/>
<keyword evidence="1" id="KW-1133">Transmembrane helix</keyword>
<dbReference type="GeneID" id="8238187"/>
<proteinExistence type="predicted"/>
<protein>
    <submittedName>
        <fullName evidence="2 3">Uncharacterized protein</fullName>
    </submittedName>
</protein>
<gene>
    <name evidence="3" type="primary">8238187</name>
    <name evidence="2" type="ORF">Phum_PHUM106030</name>
</gene>
<dbReference type="Proteomes" id="UP000009046">
    <property type="component" value="Unassembled WGS sequence"/>
</dbReference>
<dbReference type="AlphaFoldDB" id="E0VD70"/>
<keyword evidence="1" id="KW-0812">Transmembrane</keyword>
<evidence type="ECO:0000313" key="4">
    <source>
        <dbReference type="Proteomes" id="UP000009046"/>
    </source>
</evidence>
<dbReference type="HOGENOM" id="CLU_2608899_0_0_1"/>
<dbReference type="RefSeq" id="XP_002424064.1">
    <property type="nucleotide sequence ID" value="XM_002424019.1"/>
</dbReference>
<name>E0VD70_PEDHC</name>
<sequence length="79" mass="9091">MASLTRFSRTANLLSRKTFEFNNVIRGSFARNFVLPPEKPRSAAATGARFLWICAIVYGPAFYICYHIPDYQNTRNLEE</sequence>
<keyword evidence="4" id="KW-1185">Reference proteome</keyword>
<evidence type="ECO:0000313" key="3">
    <source>
        <dbReference type="EnsemblMetazoa" id="PHUM106030-PA"/>
    </source>
</evidence>
<evidence type="ECO:0000313" key="2">
    <source>
        <dbReference type="EMBL" id="EEB11326.1"/>
    </source>
</evidence>
<dbReference type="EMBL" id="DS235072">
    <property type="protein sequence ID" value="EEB11326.1"/>
    <property type="molecule type" value="Genomic_DNA"/>
</dbReference>
<keyword evidence="1" id="KW-0472">Membrane</keyword>
<dbReference type="CTD" id="8238187"/>
<feature type="transmembrane region" description="Helical" evidence="1">
    <location>
        <begin position="50"/>
        <end position="69"/>
    </location>
</feature>
<reference evidence="2" key="2">
    <citation type="submission" date="2007-04" db="EMBL/GenBank/DDBJ databases">
        <title>The genome of the human body louse.</title>
        <authorList>
            <consortium name="The Human Body Louse Genome Consortium"/>
            <person name="Kirkness E."/>
            <person name="Walenz B."/>
            <person name="Hass B."/>
            <person name="Bruggner R."/>
            <person name="Strausberg R."/>
        </authorList>
    </citation>
    <scope>NUCLEOTIDE SEQUENCE</scope>
    <source>
        <strain evidence="2">USDA</strain>
    </source>
</reference>
<dbReference type="EnsemblMetazoa" id="PHUM106030-RA">
    <property type="protein sequence ID" value="PHUM106030-PA"/>
    <property type="gene ID" value="PHUM106030"/>
</dbReference>
<dbReference type="EMBL" id="AAZO01001256">
    <property type="status" value="NOT_ANNOTATED_CDS"/>
    <property type="molecule type" value="Genomic_DNA"/>
</dbReference>